<comment type="caution">
    <text evidence="1">The sequence shown here is derived from an EMBL/GenBank/DDBJ whole genome shotgun (WGS) entry which is preliminary data.</text>
</comment>
<reference evidence="1" key="2">
    <citation type="journal article" date="2021" name="World Allergy Organ. J.">
        <title>Chromosome-level assembly of Dermatophagoides farinae genome and transcriptome reveals two novel allergens Der f 37 and Der f 39.</title>
        <authorList>
            <person name="Chen J."/>
            <person name="Cai Z."/>
            <person name="Fan D."/>
            <person name="Hu J."/>
            <person name="Hou Y."/>
            <person name="He Y."/>
            <person name="Zhang Z."/>
            <person name="Zhao Z."/>
            <person name="Gao P."/>
            <person name="Hu W."/>
            <person name="Sun J."/>
            <person name="Li J."/>
            <person name="Ji K."/>
        </authorList>
    </citation>
    <scope>NUCLEOTIDE SEQUENCE</scope>
    <source>
        <strain evidence="1">JKM2019</strain>
    </source>
</reference>
<dbReference type="EMBL" id="SDOV01000007">
    <property type="protein sequence ID" value="KAH7639187.1"/>
    <property type="molecule type" value="Genomic_DNA"/>
</dbReference>
<gene>
    <name evidence="1" type="ORF">HUG17_3220</name>
</gene>
<sequence length="234" mass="26881">MVTMIRMRKLLFQIQIFYGLMITITVQIIDGGSAGVDGGNNGKSNVHIDRNSDMNLQALRDADQMMKFSIEMNQQENEMLNNMRQALNEAIKNGTLSSKKSNFKESTVKIHERAIGTAEYDDHHDEDSGKLQKYIRLIKTSPPPIPLEYEQMEKKKSKYWKTRRNAMKKVVNHIDSVYGLFGLKSKRRQHRQINSDKSVVGGTGGGSYEQHTPISIAQLYGHRRQQRQRPLIME</sequence>
<proteinExistence type="predicted"/>
<dbReference type="Proteomes" id="UP000828236">
    <property type="component" value="Unassembled WGS sequence"/>
</dbReference>
<accession>A0A9D4SEL2</accession>
<protein>
    <submittedName>
        <fullName evidence="1">Uncharacterized protein</fullName>
    </submittedName>
</protein>
<organism evidence="1">
    <name type="scientific">Dermatophagoides farinae</name>
    <name type="common">American house dust mite</name>
    <dbReference type="NCBI Taxonomy" id="6954"/>
    <lineage>
        <taxon>Eukaryota</taxon>
        <taxon>Metazoa</taxon>
        <taxon>Ecdysozoa</taxon>
        <taxon>Arthropoda</taxon>
        <taxon>Chelicerata</taxon>
        <taxon>Arachnida</taxon>
        <taxon>Acari</taxon>
        <taxon>Acariformes</taxon>
        <taxon>Sarcoptiformes</taxon>
        <taxon>Astigmata</taxon>
        <taxon>Psoroptidia</taxon>
        <taxon>Analgoidea</taxon>
        <taxon>Pyroglyphidae</taxon>
        <taxon>Dermatophagoidinae</taxon>
        <taxon>Dermatophagoides</taxon>
    </lineage>
</organism>
<evidence type="ECO:0000313" key="1">
    <source>
        <dbReference type="EMBL" id="KAH7639187.1"/>
    </source>
</evidence>
<name>A0A9D4SEL2_DERFA</name>
<reference evidence="1" key="1">
    <citation type="submission" date="2020-06" db="EMBL/GenBank/DDBJ databases">
        <authorList>
            <person name="Ji K."/>
            <person name="Li J."/>
        </authorList>
    </citation>
    <scope>NUCLEOTIDE SEQUENCE</scope>
    <source>
        <strain evidence="1">JKM2019</strain>
        <tissue evidence="1">Whole body</tissue>
    </source>
</reference>
<dbReference type="AlphaFoldDB" id="A0A9D4SEL2"/>